<evidence type="ECO:0000313" key="3">
    <source>
        <dbReference type="EMBL" id="OMH80051.1"/>
    </source>
</evidence>
<keyword evidence="1" id="KW-1133">Transmembrane helix</keyword>
<dbReference type="PANTHER" id="PTHR28026">
    <property type="entry name" value="DUF962 DOMAIN PROTEIN (AFU_ORTHOLOGUE AFUA_8G05310)"/>
    <property type="match status" value="1"/>
</dbReference>
<keyword evidence="1" id="KW-0812">Transmembrane</keyword>
<dbReference type="PANTHER" id="PTHR28026:SF9">
    <property type="entry name" value="2-HYDROXY-PALMITIC ACID DIOXYGENASE MPO1"/>
    <property type="match status" value="1"/>
</dbReference>
<dbReference type="GO" id="GO:0005783">
    <property type="term" value="C:endoplasmic reticulum"/>
    <property type="evidence" value="ECO:0007669"/>
    <property type="project" value="TreeGrafter"/>
</dbReference>
<keyword evidence="1" id="KW-0472">Membrane</keyword>
<feature type="transmembrane region" description="Helical" evidence="1">
    <location>
        <begin position="21"/>
        <end position="42"/>
    </location>
</feature>
<feature type="transmembrane region" description="Helical" evidence="1">
    <location>
        <begin position="161"/>
        <end position="181"/>
    </location>
</feature>
<dbReference type="GO" id="GO:0016020">
    <property type="term" value="C:membrane"/>
    <property type="evidence" value="ECO:0007669"/>
    <property type="project" value="GOC"/>
</dbReference>
<evidence type="ECO:0000313" key="2">
    <source>
        <dbReference type="EMBL" id="OMH79444.1"/>
    </source>
</evidence>
<dbReference type="EMBL" id="LSSK01001554">
    <property type="protein sequence ID" value="OMH79444.1"/>
    <property type="molecule type" value="Genomic_DNA"/>
</dbReference>
<comment type="caution">
    <text evidence="3">The sequence shown here is derived from an EMBL/GenBank/DDBJ whole genome shotgun (WGS) entry which is preliminary data.</text>
</comment>
<sequence length="214" mass="24549">MSMQISKIFDLRTQFVKYGEYHYNLTNVIIHIIFVPTILWTFSNYITLYTGGSLAFEYPESVKAALGTSLGITASGLRHVDIYGFVYMLYYFILDPIAALLFLPIFSSILGASFKFVAYYASEPSTAMYYTTIVFFVSWAVQFIGHFTFEKRAPALFDNLLQAFAMAPFFVFLEILFTLGYRKEFCEEMNNEIIQKIKEFKQTGSDGTAKSKNE</sequence>
<dbReference type="OrthoDB" id="2124888at2759"/>
<name>A0A1R1PGE8_ZANCU</name>
<reference evidence="4" key="1">
    <citation type="submission" date="2017-01" db="EMBL/GenBank/DDBJ databases">
        <authorList>
            <person name="Wang Y."/>
            <person name="White M."/>
            <person name="Kvist S."/>
            <person name="Moncalvo J.-M."/>
        </authorList>
    </citation>
    <scope>NUCLEOTIDE SEQUENCE [LARGE SCALE GENOMIC DNA]</scope>
    <source>
        <strain evidence="4">COL-18-3</strain>
    </source>
</reference>
<organism evidence="3 4">
    <name type="scientific">Zancudomyces culisetae</name>
    <name type="common">Gut fungus</name>
    <name type="synonym">Smittium culisetae</name>
    <dbReference type="NCBI Taxonomy" id="1213189"/>
    <lineage>
        <taxon>Eukaryota</taxon>
        <taxon>Fungi</taxon>
        <taxon>Fungi incertae sedis</taxon>
        <taxon>Zoopagomycota</taxon>
        <taxon>Kickxellomycotina</taxon>
        <taxon>Harpellomycetes</taxon>
        <taxon>Harpellales</taxon>
        <taxon>Legeriomycetaceae</taxon>
        <taxon>Zancudomyces</taxon>
    </lineage>
</organism>
<reference evidence="3" key="2">
    <citation type="submission" date="2017-01" db="EMBL/GenBank/DDBJ databases">
        <authorList>
            <person name="Mah S.A."/>
            <person name="Swanson W.J."/>
            <person name="Moy G.W."/>
            <person name="Vacquier V.D."/>
        </authorList>
    </citation>
    <scope>NUCLEOTIDE SEQUENCE [LARGE SCALE GENOMIC DNA]</scope>
    <source>
        <strain evidence="3">COL-18-3</strain>
    </source>
</reference>
<protein>
    <submittedName>
        <fullName evidence="3">Putative endoplasmic reticulum membrane protein</fullName>
    </submittedName>
</protein>
<evidence type="ECO:0000313" key="4">
    <source>
        <dbReference type="Proteomes" id="UP000188320"/>
    </source>
</evidence>
<accession>A0A1R1PGE8</accession>
<dbReference type="Pfam" id="PF06127">
    <property type="entry name" value="Mpo1-like"/>
    <property type="match status" value="1"/>
</dbReference>
<dbReference type="GO" id="GO:0046521">
    <property type="term" value="P:sphingoid catabolic process"/>
    <property type="evidence" value="ECO:0007669"/>
    <property type="project" value="TreeGrafter"/>
</dbReference>
<proteinExistence type="predicted"/>
<dbReference type="InterPro" id="IPR009305">
    <property type="entry name" value="Mpo1-like"/>
</dbReference>
<dbReference type="Proteomes" id="UP000188320">
    <property type="component" value="Unassembled WGS sequence"/>
</dbReference>
<keyword evidence="4" id="KW-1185">Reference proteome</keyword>
<feature type="transmembrane region" description="Helical" evidence="1">
    <location>
        <begin position="127"/>
        <end position="149"/>
    </location>
</feature>
<dbReference type="EMBL" id="LSSK01001320">
    <property type="protein sequence ID" value="OMH80051.1"/>
    <property type="molecule type" value="Genomic_DNA"/>
</dbReference>
<dbReference type="AlphaFoldDB" id="A0A1R1PGE8"/>
<feature type="transmembrane region" description="Helical" evidence="1">
    <location>
        <begin position="85"/>
        <end position="106"/>
    </location>
</feature>
<gene>
    <name evidence="3" type="ORF">AX774_g6525</name>
    <name evidence="2" type="ORF">AX774_g7144</name>
</gene>
<evidence type="ECO:0000256" key="1">
    <source>
        <dbReference type="SAM" id="Phobius"/>
    </source>
</evidence>